<gene>
    <name evidence="2" type="ORF">R28058_33951</name>
</gene>
<dbReference type="RefSeq" id="WP_055341082.1">
    <property type="nucleotide sequence ID" value="NZ_CEKZ01000001.1"/>
</dbReference>
<evidence type="ECO:0000256" key="1">
    <source>
        <dbReference type="SAM" id="Coils"/>
    </source>
</evidence>
<reference evidence="2 3" key="1">
    <citation type="submission" date="2015-01" db="EMBL/GenBank/DDBJ databases">
        <authorList>
            <person name="Aslett A.Martin."/>
            <person name="De Silva Nishadi"/>
        </authorList>
    </citation>
    <scope>NUCLEOTIDE SEQUENCE [LARGE SCALE GENOMIC DNA]</scope>
    <source>
        <strain evidence="2 3">R28058</strain>
    </source>
</reference>
<keyword evidence="1" id="KW-0175">Coiled coil</keyword>
<protein>
    <submittedName>
        <fullName evidence="2">Uncharacterized protein</fullName>
    </submittedName>
</protein>
<proteinExistence type="predicted"/>
<accession>A0A0C7R1K3</accession>
<evidence type="ECO:0000313" key="3">
    <source>
        <dbReference type="Proteomes" id="UP000049127"/>
    </source>
</evidence>
<evidence type="ECO:0000313" key="2">
    <source>
        <dbReference type="EMBL" id="CEQ02039.1"/>
    </source>
</evidence>
<sequence length="143" mass="16916">MFVVSKYRHETILKEKEEKHKQQLKHKEEQCRHFLISKDNRISELEMERDKLKSELELKSNNEKVIQELKSKLKEANRKNEKLEKVNKDLQSKVNVSIIAKQQLKALCICKLDKKNFMYSFDLTPVNLSVSGRKVYDIAQLLG</sequence>
<dbReference type="EMBL" id="CEKZ01000001">
    <property type="protein sequence ID" value="CEQ02039.1"/>
    <property type="molecule type" value="Genomic_DNA"/>
</dbReference>
<organism evidence="2 3">
    <name type="scientific">Paraclostridium sordellii</name>
    <name type="common">Clostridium sordellii</name>
    <dbReference type="NCBI Taxonomy" id="1505"/>
    <lineage>
        <taxon>Bacteria</taxon>
        <taxon>Bacillati</taxon>
        <taxon>Bacillota</taxon>
        <taxon>Clostridia</taxon>
        <taxon>Peptostreptococcales</taxon>
        <taxon>Peptostreptococcaceae</taxon>
        <taxon>Paraclostridium</taxon>
    </lineage>
</organism>
<name>A0A0C7R1K3_PARSO</name>
<feature type="coiled-coil region" evidence="1">
    <location>
        <begin position="10"/>
        <end position="93"/>
    </location>
</feature>
<dbReference type="Proteomes" id="UP000049127">
    <property type="component" value="Unassembled WGS sequence"/>
</dbReference>
<dbReference type="AlphaFoldDB" id="A0A0C7R1K3"/>